<sequence length="202" mass="23243">MTLTVSSKLADFQDELRLDLAIDLDDDSFYDFCQRNPELRFERNPDGTIIIMPLTGGKTGIRNSELSFELVLWNRKHKLGQVFDSSTGFKFQNGATRSPDMAWISNNRWNTLSPQEQDKFPPISPDFVVALMSATDKLKTVQDKMHEYINNGVLLGWLINPKTQEVFIYREDGTVDRIHNFNNLLSGENILPHFEFDLTLLL</sequence>
<dbReference type="GO" id="GO:0004519">
    <property type="term" value="F:endonuclease activity"/>
    <property type="evidence" value="ECO:0007669"/>
    <property type="project" value="UniProtKB-KW"/>
</dbReference>
<reference evidence="3" key="1">
    <citation type="submission" date="2023-07" db="EMBL/GenBank/DDBJ databases">
        <title>Dyadobacter sp. nov 'subterranea' isolated from contaminted grondwater.</title>
        <authorList>
            <person name="Szabo I."/>
            <person name="Al-Omari J."/>
            <person name="Szerdahelyi S.G."/>
            <person name="Rado J."/>
        </authorList>
    </citation>
    <scope>NUCLEOTIDE SEQUENCE [LARGE SCALE GENOMIC DNA]</scope>
    <source>
        <strain evidence="3">UP-52</strain>
    </source>
</reference>
<dbReference type="Gene3D" id="3.90.1570.10">
    <property type="entry name" value="tt1808, chain A"/>
    <property type="match status" value="1"/>
</dbReference>
<keyword evidence="2" id="KW-0540">Nuclease</keyword>
<feature type="domain" description="Putative restriction endonuclease" evidence="1">
    <location>
        <begin position="27"/>
        <end position="198"/>
    </location>
</feature>
<dbReference type="EMBL" id="JACYGY010000001">
    <property type="protein sequence ID" value="MBE9465007.1"/>
    <property type="molecule type" value="Genomic_DNA"/>
</dbReference>
<dbReference type="InterPro" id="IPR012296">
    <property type="entry name" value="Nuclease_put_TT1808"/>
</dbReference>
<evidence type="ECO:0000313" key="2">
    <source>
        <dbReference type="EMBL" id="MBE9465007.1"/>
    </source>
</evidence>
<protein>
    <submittedName>
        <fullName evidence="2">Uma2 family endonuclease</fullName>
    </submittedName>
</protein>
<organism evidence="2 3">
    <name type="scientific">Dyadobacter subterraneus</name>
    <dbReference type="NCBI Taxonomy" id="2773304"/>
    <lineage>
        <taxon>Bacteria</taxon>
        <taxon>Pseudomonadati</taxon>
        <taxon>Bacteroidota</taxon>
        <taxon>Cytophagia</taxon>
        <taxon>Cytophagales</taxon>
        <taxon>Spirosomataceae</taxon>
        <taxon>Dyadobacter</taxon>
    </lineage>
</organism>
<evidence type="ECO:0000259" key="1">
    <source>
        <dbReference type="Pfam" id="PF05685"/>
    </source>
</evidence>
<comment type="caution">
    <text evidence="2">The sequence shown here is derived from an EMBL/GenBank/DDBJ whole genome shotgun (WGS) entry which is preliminary data.</text>
</comment>
<keyword evidence="3" id="KW-1185">Reference proteome</keyword>
<name>A0ABR9WHN8_9BACT</name>
<dbReference type="Pfam" id="PF05685">
    <property type="entry name" value="Uma2"/>
    <property type="match status" value="1"/>
</dbReference>
<evidence type="ECO:0000313" key="3">
    <source>
        <dbReference type="Proteomes" id="UP000634134"/>
    </source>
</evidence>
<dbReference type="CDD" id="cd06260">
    <property type="entry name" value="DUF820-like"/>
    <property type="match status" value="1"/>
</dbReference>
<dbReference type="Proteomes" id="UP000634134">
    <property type="component" value="Unassembled WGS sequence"/>
</dbReference>
<dbReference type="InterPro" id="IPR008538">
    <property type="entry name" value="Uma2"/>
</dbReference>
<dbReference type="SUPFAM" id="SSF52980">
    <property type="entry name" value="Restriction endonuclease-like"/>
    <property type="match status" value="1"/>
</dbReference>
<dbReference type="PANTHER" id="PTHR34107:SF6">
    <property type="entry name" value="SLR0981 PROTEIN"/>
    <property type="match status" value="1"/>
</dbReference>
<dbReference type="RefSeq" id="WP_194123025.1">
    <property type="nucleotide sequence ID" value="NZ_JACYGY010000001.1"/>
</dbReference>
<dbReference type="PANTHER" id="PTHR34107">
    <property type="entry name" value="SLL0198 PROTEIN-RELATED"/>
    <property type="match status" value="1"/>
</dbReference>
<gene>
    <name evidence="2" type="ORF">IEE83_24235</name>
</gene>
<dbReference type="InterPro" id="IPR011335">
    <property type="entry name" value="Restrct_endonuc-II-like"/>
</dbReference>
<accession>A0ABR9WHN8</accession>
<keyword evidence="2" id="KW-0255">Endonuclease</keyword>
<proteinExistence type="predicted"/>
<keyword evidence="2" id="KW-0378">Hydrolase</keyword>